<evidence type="ECO:0000313" key="4">
    <source>
        <dbReference type="WBParaSite" id="TMUE_2000006882.1"/>
    </source>
</evidence>
<keyword evidence="1" id="KW-0472">Membrane</keyword>
<keyword evidence="1" id="KW-1133">Transmembrane helix</keyword>
<dbReference type="Proteomes" id="UP000046395">
    <property type="component" value="Unassembled WGS sequence"/>
</dbReference>
<dbReference type="Pfam" id="PF12872">
    <property type="entry name" value="OST-HTH"/>
    <property type="match status" value="1"/>
</dbReference>
<reference evidence="4" key="1">
    <citation type="submission" date="2019-12" db="UniProtKB">
        <authorList>
            <consortium name="WormBaseParasite"/>
        </authorList>
    </citation>
    <scope>IDENTIFICATION</scope>
</reference>
<dbReference type="STRING" id="70415.A0A5S6QJ26"/>
<protein>
    <submittedName>
        <fullName evidence="4">HTH OST-type domain-containing protein</fullName>
    </submittedName>
</protein>
<keyword evidence="3" id="KW-1185">Reference proteome</keyword>
<dbReference type="AlphaFoldDB" id="A0A5S6QJ26"/>
<keyword evidence="1" id="KW-0812">Transmembrane</keyword>
<feature type="domain" description="HTH OST-type" evidence="2">
    <location>
        <begin position="56"/>
        <end position="130"/>
    </location>
</feature>
<dbReference type="InterPro" id="IPR041966">
    <property type="entry name" value="LOTUS-like"/>
</dbReference>
<accession>A0A5S6QJ26</accession>
<evidence type="ECO:0000256" key="1">
    <source>
        <dbReference type="SAM" id="Phobius"/>
    </source>
</evidence>
<dbReference type="PROSITE" id="PS51644">
    <property type="entry name" value="HTH_OST"/>
    <property type="match status" value="1"/>
</dbReference>
<proteinExistence type="predicted"/>
<dbReference type="InterPro" id="IPR025605">
    <property type="entry name" value="OST-HTH/LOTUS_dom"/>
</dbReference>
<evidence type="ECO:0000313" key="3">
    <source>
        <dbReference type="Proteomes" id="UP000046395"/>
    </source>
</evidence>
<evidence type="ECO:0000259" key="2">
    <source>
        <dbReference type="PROSITE" id="PS51644"/>
    </source>
</evidence>
<sequence length="461" mass="51822">MLYARNILHCCRYNCLCKLTFLGSSVVLSLFNGRLFWLLYNLWPKAAAAAKSMEADLKDLEKKVHSVLLTFKNGAMGREFAIAYRDCISAAVPLSEYGFADLPSLMRAMPDIVEIRKNERGEELYVARTLESTRSLQSLIAGQRAKDNVKRMEFRKSQPPTTAPISSVLNRLSNVNRVVATPKKTAKKRKKTGSTPKSLNVAAKTRQLVPLIPPRFPLISNGDIPSLVEHNNLSGTTSSVGRTTWHWPTATQLNEHHPITVLPRHLTVEIVNVHAPNTFALMIRDKDISGAIGRLLPLMNEDMMASLGTHSHFSTGDSVVLYHNYKCARAIFCHSVDAQFATIFLLDFAIFRTVPIVALERMNSQFCTVPQGAFLGSLVNVPPYCWDGFKYYFKSWLHSETAGKRLIALLSPEHSSLRVGAEKVPIYLFCRKMFLRSENLDMLIDDFSHIDIEPRERILSG</sequence>
<organism evidence="3 4">
    <name type="scientific">Trichuris muris</name>
    <name type="common">Mouse whipworm</name>
    <dbReference type="NCBI Taxonomy" id="70415"/>
    <lineage>
        <taxon>Eukaryota</taxon>
        <taxon>Metazoa</taxon>
        <taxon>Ecdysozoa</taxon>
        <taxon>Nematoda</taxon>
        <taxon>Enoplea</taxon>
        <taxon>Dorylaimia</taxon>
        <taxon>Trichinellida</taxon>
        <taxon>Trichuridae</taxon>
        <taxon>Trichuris</taxon>
    </lineage>
</organism>
<dbReference type="Gene3D" id="3.30.420.610">
    <property type="entry name" value="LOTUS domain-like"/>
    <property type="match status" value="1"/>
</dbReference>
<dbReference type="WBParaSite" id="TMUE_2000006882.1">
    <property type="protein sequence ID" value="TMUE_2000006882.1"/>
    <property type="gene ID" value="WBGene00287263"/>
</dbReference>
<feature type="transmembrane region" description="Helical" evidence="1">
    <location>
        <begin position="21"/>
        <end position="43"/>
    </location>
</feature>
<name>A0A5S6QJ26_TRIMR</name>